<name>A0AAE7XK21_9CAUD</name>
<sequence length="33" mass="3902">MTPTELNEYLHLVLTPVAMAWREQFPKKKQVMA</sequence>
<evidence type="ECO:0000313" key="2">
    <source>
        <dbReference type="Proteomes" id="UP000827911"/>
    </source>
</evidence>
<protein>
    <submittedName>
        <fullName evidence="1">Uncharacterized protein</fullName>
    </submittedName>
</protein>
<reference evidence="1 2" key="1">
    <citation type="submission" date="2021-06" db="EMBL/GenBank/DDBJ databases">
        <title>Complete genome sequence of Erwinia phage pEa_SNUABM_17.</title>
        <authorList>
            <person name="Kim S.G."/>
            <person name="Park S.C."/>
        </authorList>
    </citation>
    <scope>NUCLEOTIDE SEQUENCE [LARGE SCALE GENOMIC DNA]</scope>
</reference>
<keyword evidence="2" id="KW-1185">Reference proteome</keyword>
<organism evidence="1 2">
    <name type="scientific">Erwinia phage pEa_SNUABM_17</name>
    <dbReference type="NCBI Taxonomy" id="2869545"/>
    <lineage>
        <taxon>Viruses</taxon>
        <taxon>Duplodnaviria</taxon>
        <taxon>Heunggongvirae</taxon>
        <taxon>Uroviricota</taxon>
        <taxon>Caudoviricetes</taxon>
        <taxon>Alexandravirus</taxon>
        <taxon>Alexandravirus SNUABM17</taxon>
    </lineage>
</organism>
<dbReference type="EMBL" id="MZ443777">
    <property type="protein sequence ID" value="QZE57801.1"/>
    <property type="molecule type" value="Genomic_DNA"/>
</dbReference>
<dbReference type="Proteomes" id="UP000827911">
    <property type="component" value="Segment"/>
</dbReference>
<proteinExistence type="predicted"/>
<gene>
    <name evidence="1" type="ORF">pEaSNUABM17_00255</name>
</gene>
<accession>A0AAE7XK21</accession>
<evidence type="ECO:0000313" key="1">
    <source>
        <dbReference type="EMBL" id="QZE57801.1"/>
    </source>
</evidence>